<dbReference type="Proteomes" id="UP000215355">
    <property type="component" value="Chromosome 1"/>
</dbReference>
<sequence length="221" mass="25621">MKETKISIWLFGVLSLLAQNGSCQTLREWIHQKKIQKEYLTQQLTAQRAYLDLLEDGSRLLRTGWGNIQGSRSRELDLHGLFFSSRGIVSPGLREHPLVPEILGMHYSILLHYRQVNGLFRSTDMFSAQEEHLMDRAYSGILEKCDGVLEDLGALLVNDRLQMDYFQRMYRIRGIYDQMLELLATSKGWLDDSYTTSRIRERMRSEVSSGQQLFGPIKSEK</sequence>
<dbReference type="KEGG" id="smiz:4412673_03755"/>
<evidence type="ECO:0008006" key="3">
    <source>
        <dbReference type="Google" id="ProtNLM"/>
    </source>
</evidence>
<evidence type="ECO:0000313" key="2">
    <source>
        <dbReference type="Proteomes" id="UP000215355"/>
    </source>
</evidence>
<organism evidence="1 2">
    <name type="scientific">Sphingobacterium mizutaii</name>
    <dbReference type="NCBI Taxonomy" id="1010"/>
    <lineage>
        <taxon>Bacteria</taxon>
        <taxon>Pseudomonadati</taxon>
        <taxon>Bacteroidota</taxon>
        <taxon>Sphingobacteriia</taxon>
        <taxon>Sphingobacteriales</taxon>
        <taxon>Sphingobacteriaceae</taxon>
        <taxon>Sphingobacterium</taxon>
    </lineage>
</organism>
<reference evidence="1 2" key="1">
    <citation type="submission" date="2017-06" db="EMBL/GenBank/DDBJ databases">
        <authorList>
            <consortium name="Pathogen Informatics"/>
        </authorList>
    </citation>
    <scope>NUCLEOTIDE SEQUENCE [LARGE SCALE GENOMIC DNA]</scope>
    <source>
        <strain evidence="1 2">NCTC12149</strain>
    </source>
</reference>
<protein>
    <recommendedName>
        <fullName evidence="3">TerB family tellurite resistance protein</fullName>
    </recommendedName>
</protein>
<name>A0AAJ4XEE6_9SPHI</name>
<proteinExistence type="predicted"/>
<dbReference type="EMBL" id="LT906468">
    <property type="protein sequence ID" value="SNV61953.1"/>
    <property type="molecule type" value="Genomic_DNA"/>
</dbReference>
<accession>A0AAJ4XEE6</accession>
<evidence type="ECO:0000313" key="1">
    <source>
        <dbReference type="EMBL" id="SNV61953.1"/>
    </source>
</evidence>
<dbReference type="AlphaFoldDB" id="A0AAJ4XEE6"/>
<dbReference type="RefSeq" id="WP_093099368.1">
    <property type="nucleotide sequence ID" value="NZ_FNGK01000004.1"/>
</dbReference>
<gene>
    <name evidence="1" type="ORF">SAMEA4412673_03755</name>
</gene>